<dbReference type="AlphaFoldDB" id="A0AA85EM80"/>
<name>A0AA85EM80_9TREM</name>
<protein>
    <submittedName>
        <fullName evidence="2">Uncharacterized protein</fullName>
    </submittedName>
</protein>
<reference evidence="1" key="1">
    <citation type="submission" date="2022-06" db="EMBL/GenBank/DDBJ databases">
        <authorList>
            <person name="Berger JAMES D."/>
            <person name="Berger JAMES D."/>
        </authorList>
    </citation>
    <scope>NUCLEOTIDE SEQUENCE [LARGE SCALE GENOMIC DNA]</scope>
</reference>
<sequence>MQTYCDLKSSRGKGIVALEPEDYSKEKDELKYFTNKQIYLITVSFKFKHNGFKMRQDFRSMSHSQVKFTVEYIRINLIYIEDNEGQKYQFVTKRSFHNL</sequence>
<evidence type="ECO:0000313" key="1">
    <source>
        <dbReference type="Proteomes" id="UP000050792"/>
    </source>
</evidence>
<organism evidence="1 2">
    <name type="scientific">Schistosoma rodhaini</name>
    <dbReference type="NCBI Taxonomy" id="6188"/>
    <lineage>
        <taxon>Eukaryota</taxon>
        <taxon>Metazoa</taxon>
        <taxon>Spiralia</taxon>
        <taxon>Lophotrochozoa</taxon>
        <taxon>Platyhelminthes</taxon>
        <taxon>Trematoda</taxon>
        <taxon>Digenea</taxon>
        <taxon>Strigeidida</taxon>
        <taxon>Schistosomatoidea</taxon>
        <taxon>Schistosomatidae</taxon>
        <taxon>Schistosoma</taxon>
    </lineage>
</organism>
<reference evidence="2" key="2">
    <citation type="submission" date="2023-11" db="UniProtKB">
        <authorList>
            <consortium name="WormBaseParasite"/>
        </authorList>
    </citation>
    <scope>IDENTIFICATION</scope>
</reference>
<proteinExistence type="predicted"/>
<dbReference type="WBParaSite" id="SRDH1_14810.1">
    <property type="protein sequence ID" value="SRDH1_14810.1"/>
    <property type="gene ID" value="SRDH1_14810"/>
</dbReference>
<accession>A0AA85EM80</accession>
<evidence type="ECO:0000313" key="2">
    <source>
        <dbReference type="WBParaSite" id="SRDH1_14810.1"/>
    </source>
</evidence>
<dbReference type="Proteomes" id="UP000050792">
    <property type="component" value="Unassembled WGS sequence"/>
</dbReference>
<keyword evidence="1" id="KW-1185">Reference proteome</keyword>